<organism evidence="5 6">
    <name type="scientific">Paraburkholderia dipogonis</name>
    <dbReference type="NCBI Taxonomy" id="1211383"/>
    <lineage>
        <taxon>Bacteria</taxon>
        <taxon>Pseudomonadati</taxon>
        <taxon>Pseudomonadota</taxon>
        <taxon>Betaproteobacteria</taxon>
        <taxon>Burkholderiales</taxon>
        <taxon>Burkholderiaceae</taxon>
        <taxon>Paraburkholderia</taxon>
    </lineage>
</organism>
<evidence type="ECO:0000256" key="3">
    <source>
        <dbReference type="ARBA" id="ARBA00022643"/>
    </source>
</evidence>
<evidence type="ECO:0000313" key="5">
    <source>
        <dbReference type="EMBL" id="MFM0007626.1"/>
    </source>
</evidence>
<name>A0ABW9B6W7_9BURK</name>
<evidence type="ECO:0000256" key="2">
    <source>
        <dbReference type="ARBA" id="ARBA00022630"/>
    </source>
</evidence>
<comment type="caution">
    <text evidence="5">The sequence shown here is derived from an EMBL/GenBank/DDBJ whole genome shotgun (WGS) entry which is preliminary data.</text>
</comment>
<feature type="domain" description="FMN-dependent dehydrogenase" evidence="4">
    <location>
        <begin position="3"/>
        <end position="84"/>
    </location>
</feature>
<evidence type="ECO:0000313" key="6">
    <source>
        <dbReference type="Proteomes" id="UP001629230"/>
    </source>
</evidence>
<dbReference type="EMBL" id="JAQQEZ010000065">
    <property type="protein sequence ID" value="MFM0007626.1"/>
    <property type="molecule type" value="Genomic_DNA"/>
</dbReference>
<dbReference type="PANTHER" id="PTHR10578:SF107">
    <property type="entry name" value="2-HYDROXYACID OXIDASE 1"/>
    <property type="match status" value="1"/>
</dbReference>
<dbReference type="SUPFAM" id="SSF51395">
    <property type="entry name" value="FMN-linked oxidoreductases"/>
    <property type="match status" value="1"/>
</dbReference>
<sequence>MKKLDTAPSTIRALPSIVDAAGNHAHVWLNGGIGSGQDVLRAKATLIGCPFLYRLGAMEQEGVVKAIDIMAFCGRTNVLDIGRDIIHTDDPSRRPLDSGSPLPD</sequence>
<dbReference type="InterPro" id="IPR013785">
    <property type="entry name" value="Aldolase_TIM"/>
</dbReference>
<evidence type="ECO:0000256" key="1">
    <source>
        <dbReference type="ARBA" id="ARBA00001917"/>
    </source>
</evidence>
<dbReference type="Gene3D" id="3.20.20.70">
    <property type="entry name" value="Aldolase class I"/>
    <property type="match status" value="1"/>
</dbReference>
<keyword evidence="3" id="KW-0288">FMN</keyword>
<evidence type="ECO:0000259" key="4">
    <source>
        <dbReference type="Pfam" id="PF01070"/>
    </source>
</evidence>
<dbReference type="Proteomes" id="UP001629230">
    <property type="component" value="Unassembled WGS sequence"/>
</dbReference>
<keyword evidence="6" id="KW-1185">Reference proteome</keyword>
<gene>
    <name evidence="5" type="ORF">PQR57_42640</name>
</gene>
<accession>A0ABW9B6W7</accession>
<dbReference type="RefSeq" id="WP_408182365.1">
    <property type="nucleotide sequence ID" value="NZ_JAQQEZ010000065.1"/>
</dbReference>
<proteinExistence type="predicted"/>
<reference evidence="5 6" key="1">
    <citation type="journal article" date="2024" name="Chem. Sci.">
        <title>Discovery of megapolipeptins by genome mining of a Burkholderiales bacteria collection.</title>
        <authorList>
            <person name="Paulo B.S."/>
            <person name="Recchia M.J.J."/>
            <person name="Lee S."/>
            <person name="Fergusson C.H."/>
            <person name="Romanowski S.B."/>
            <person name="Hernandez A."/>
            <person name="Krull N."/>
            <person name="Liu D.Y."/>
            <person name="Cavanagh H."/>
            <person name="Bos A."/>
            <person name="Gray C.A."/>
            <person name="Murphy B.T."/>
            <person name="Linington R.G."/>
            <person name="Eustaquio A.S."/>
        </authorList>
    </citation>
    <scope>NUCLEOTIDE SEQUENCE [LARGE SCALE GENOMIC DNA]</scope>
    <source>
        <strain evidence="5 6">RL17-350-BIC-A</strain>
    </source>
</reference>
<dbReference type="InterPro" id="IPR000262">
    <property type="entry name" value="FMN-dep_DH"/>
</dbReference>
<keyword evidence="2" id="KW-0285">Flavoprotein</keyword>
<dbReference type="Pfam" id="PF01070">
    <property type="entry name" value="FMN_dh"/>
    <property type="match status" value="1"/>
</dbReference>
<protein>
    <submittedName>
        <fullName evidence="5">Alpha-hydroxy-acid oxidizing protein</fullName>
    </submittedName>
</protein>
<dbReference type="PANTHER" id="PTHR10578">
    <property type="entry name" value="S -2-HYDROXY-ACID OXIDASE-RELATED"/>
    <property type="match status" value="1"/>
</dbReference>
<comment type="cofactor">
    <cofactor evidence="1">
        <name>FMN</name>
        <dbReference type="ChEBI" id="CHEBI:58210"/>
    </cofactor>
</comment>